<dbReference type="PANTHER" id="PTHR11060:SF0">
    <property type="entry name" value="PROTEIN MEMO1"/>
    <property type="match status" value="1"/>
</dbReference>
<reference evidence="2" key="1">
    <citation type="submission" date="2019-08" db="EMBL/GenBank/DDBJ databases">
        <authorList>
            <person name="Kucharzyk K."/>
            <person name="Murdoch R.W."/>
            <person name="Higgins S."/>
            <person name="Loffler F."/>
        </authorList>
    </citation>
    <scope>NUCLEOTIDE SEQUENCE</scope>
</reference>
<dbReference type="Pfam" id="PF01875">
    <property type="entry name" value="Memo"/>
    <property type="match status" value="1"/>
</dbReference>
<evidence type="ECO:0008006" key="3">
    <source>
        <dbReference type="Google" id="ProtNLM"/>
    </source>
</evidence>
<dbReference type="Gene3D" id="3.40.830.10">
    <property type="entry name" value="LigB-like"/>
    <property type="match status" value="1"/>
</dbReference>
<accession>A0A644THA9</accession>
<dbReference type="InterPro" id="IPR002737">
    <property type="entry name" value="MEMO1_fam"/>
</dbReference>
<organism evidence="2">
    <name type="scientific">bioreactor metagenome</name>
    <dbReference type="NCBI Taxonomy" id="1076179"/>
    <lineage>
        <taxon>unclassified sequences</taxon>
        <taxon>metagenomes</taxon>
        <taxon>ecological metagenomes</taxon>
    </lineage>
</organism>
<dbReference type="EMBL" id="VSSQ01000032">
    <property type="protein sequence ID" value="MPL66388.1"/>
    <property type="molecule type" value="Genomic_DNA"/>
</dbReference>
<proteinExistence type="inferred from homology"/>
<dbReference type="PANTHER" id="PTHR11060">
    <property type="entry name" value="PROTEIN MEMO1"/>
    <property type="match status" value="1"/>
</dbReference>
<dbReference type="CDD" id="cd07361">
    <property type="entry name" value="MEMO_like"/>
    <property type="match status" value="1"/>
</dbReference>
<evidence type="ECO:0000313" key="2">
    <source>
        <dbReference type="EMBL" id="MPL66388.1"/>
    </source>
</evidence>
<gene>
    <name evidence="2" type="ORF">SDC9_12061</name>
</gene>
<sequence>MIEAEEAPRRHKPSQVREPLVAGIFYPASTKDLDNRIIGLLDRVDALPGHCSAIISPHGSLEYSGSIAARAWKAAAAREIGTIVILSPSHRSFEKGVFLPQLHSFALPTGEFHVDRALVKELAHASTEIQVNDIPHFEEHSIEMQLIFAARLCPSALILPIVISSCEGKSLDSLLANLHFFLGDRIASTLFVLTSNLAVDVDPGTCISKSAGILEAIGQKDTKALEGFSEDSLSFCGGKIINAYLKSSLSSGMDALILGMGSSAAFIEPGDPVVGYGAVAFSR</sequence>
<name>A0A644THA9_9ZZZZ</name>
<dbReference type="NCBIfam" id="TIGR04336">
    <property type="entry name" value="AmmeMemoSam_B"/>
    <property type="match status" value="1"/>
</dbReference>
<comment type="caution">
    <text evidence="2">The sequence shown here is derived from an EMBL/GenBank/DDBJ whole genome shotgun (WGS) entry which is preliminary data.</text>
</comment>
<dbReference type="AlphaFoldDB" id="A0A644THA9"/>
<comment type="similarity">
    <text evidence="1">Belongs to the MEMO1 family.</text>
</comment>
<evidence type="ECO:0000256" key="1">
    <source>
        <dbReference type="ARBA" id="ARBA00006315"/>
    </source>
</evidence>
<protein>
    <recommendedName>
        <fullName evidence="3">AmmeMemoRadiSam system protein B</fullName>
    </recommendedName>
</protein>